<evidence type="ECO:0000313" key="3">
    <source>
        <dbReference type="Proteomes" id="UP000024635"/>
    </source>
</evidence>
<dbReference type="AlphaFoldDB" id="A0A016TLG7"/>
<comment type="caution">
    <text evidence="2">The sequence shown here is derived from an EMBL/GenBank/DDBJ whole genome shotgun (WGS) entry which is preliminary data.</text>
</comment>
<gene>
    <name evidence="2" type="primary">Acey_s0094.g2751</name>
    <name evidence="2" type="ORF">Y032_0094g2751</name>
</gene>
<proteinExistence type="predicted"/>
<accession>A0A016TLG7</accession>
<protein>
    <submittedName>
        <fullName evidence="2">Uncharacterized protein</fullName>
    </submittedName>
</protein>
<keyword evidence="1" id="KW-0472">Membrane</keyword>
<evidence type="ECO:0000313" key="2">
    <source>
        <dbReference type="EMBL" id="EYC03423.1"/>
    </source>
</evidence>
<keyword evidence="1" id="KW-0812">Transmembrane</keyword>
<evidence type="ECO:0000256" key="1">
    <source>
        <dbReference type="SAM" id="Phobius"/>
    </source>
</evidence>
<organism evidence="2 3">
    <name type="scientific">Ancylostoma ceylanicum</name>
    <dbReference type="NCBI Taxonomy" id="53326"/>
    <lineage>
        <taxon>Eukaryota</taxon>
        <taxon>Metazoa</taxon>
        <taxon>Ecdysozoa</taxon>
        <taxon>Nematoda</taxon>
        <taxon>Chromadorea</taxon>
        <taxon>Rhabditida</taxon>
        <taxon>Rhabditina</taxon>
        <taxon>Rhabditomorpha</taxon>
        <taxon>Strongyloidea</taxon>
        <taxon>Ancylostomatidae</taxon>
        <taxon>Ancylostomatinae</taxon>
        <taxon>Ancylostoma</taxon>
    </lineage>
</organism>
<keyword evidence="1" id="KW-1133">Transmembrane helix</keyword>
<reference evidence="3" key="1">
    <citation type="journal article" date="2015" name="Nat. Genet.">
        <title>The genome and transcriptome of the zoonotic hookworm Ancylostoma ceylanicum identify infection-specific gene families.</title>
        <authorList>
            <person name="Schwarz E.M."/>
            <person name="Hu Y."/>
            <person name="Antoshechkin I."/>
            <person name="Miller M.M."/>
            <person name="Sternberg P.W."/>
            <person name="Aroian R.V."/>
        </authorList>
    </citation>
    <scope>NUCLEOTIDE SEQUENCE</scope>
    <source>
        <strain evidence="3">HY135</strain>
    </source>
</reference>
<dbReference type="Proteomes" id="UP000024635">
    <property type="component" value="Unassembled WGS sequence"/>
</dbReference>
<dbReference type="EMBL" id="JARK01001430">
    <property type="protein sequence ID" value="EYC03423.1"/>
    <property type="molecule type" value="Genomic_DNA"/>
</dbReference>
<keyword evidence="3" id="KW-1185">Reference proteome</keyword>
<feature type="transmembrane region" description="Helical" evidence="1">
    <location>
        <begin position="21"/>
        <end position="42"/>
    </location>
</feature>
<sequence>MTIFRTSNDTTKSGLKKKRSICCGGVMVVPVFAFIEGISPIIGGVTLSYRRIFLEAYEAGILAEYPRPVKQNTFVSP</sequence>
<name>A0A016TLG7_9BILA</name>